<evidence type="ECO:0000313" key="2">
    <source>
        <dbReference type="Proteomes" id="UP001054945"/>
    </source>
</evidence>
<organism evidence="1 2">
    <name type="scientific">Caerostris extrusa</name>
    <name type="common">Bark spider</name>
    <name type="synonym">Caerostris bankana</name>
    <dbReference type="NCBI Taxonomy" id="172846"/>
    <lineage>
        <taxon>Eukaryota</taxon>
        <taxon>Metazoa</taxon>
        <taxon>Ecdysozoa</taxon>
        <taxon>Arthropoda</taxon>
        <taxon>Chelicerata</taxon>
        <taxon>Arachnida</taxon>
        <taxon>Araneae</taxon>
        <taxon>Araneomorphae</taxon>
        <taxon>Entelegynae</taxon>
        <taxon>Araneoidea</taxon>
        <taxon>Araneidae</taxon>
        <taxon>Caerostris</taxon>
    </lineage>
</organism>
<proteinExistence type="predicted"/>
<sequence>MLNLESLPVSKGGADGKYGLQKLKRYNHSNSCCAFKLILSNHHNCINIHFSSSCCRKQSIKLFLSIRKYMA</sequence>
<protein>
    <submittedName>
        <fullName evidence="1">Uncharacterized protein</fullName>
    </submittedName>
</protein>
<dbReference type="AlphaFoldDB" id="A0AAV4PB66"/>
<gene>
    <name evidence="1" type="ORF">CEXT_776461</name>
</gene>
<accession>A0AAV4PB66</accession>
<evidence type="ECO:0000313" key="1">
    <source>
        <dbReference type="EMBL" id="GIX93411.1"/>
    </source>
</evidence>
<reference evidence="1 2" key="1">
    <citation type="submission" date="2021-06" db="EMBL/GenBank/DDBJ databases">
        <title>Caerostris extrusa draft genome.</title>
        <authorList>
            <person name="Kono N."/>
            <person name="Arakawa K."/>
        </authorList>
    </citation>
    <scope>NUCLEOTIDE SEQUENCE [LARGE SCALE GENOMIC DNA]</scope>
</reference>
<keyword evidence="2" id="KW-1185">Reference proteome</keyword>
<name>A0AAV4PB66_CAEEX</name>
<comment type="caution">
    <text evidence="1">The sequence shown here is derived from an EMBL/GenBank/DDBJ whole genome shotgun (WGS) entry which is preliminary data.</text>
</comment>
<dbReference type="Proteomes" id="UP001054945">
    <property type="component" value="Unassembled WGS sequence"/>
</dbReference>
<dbReference type="EMBL" id="BPLR01004244">
    <property type="protein sequence ID" value="GIX93411.1"/>
    <property type="molecule type" value="Genomic_DNA"/>
</dbReference>